<organism evidence="1 2">
    <name type="scientific">Phaedon cochleariae</name>
    <name type="common">Mustard beetle</name>
    <dbReference type="NCBI Taxonomy" id="80249"/>
    <lineage>
        <taxon>Eukaryota</taxon>
        <taxon>Metazoa</taxon>
        <taxon>Ecdysozoa</taxon>
        <taxon>Arthropoda</taxon>
        <taxon>Hexapoda</taxon>
        <taxon>Insecta</taxon>
        <taxon>Pterygota</taxon>
        <taxon>Neoptera</taxon>
        <taxon>Endopterygota</taxon>
        <taxon>Coleoptera</taxon>
        <taxon>Polyphaga</taxon>
        <taxon>Cucujiformia</taxon>
        <taxon>Chrysomeloidea</taxon>
        <taxon>Chrysomelidae</taxon>
        <taxon>Chrysomelinae</taxon>
        <taxon>Chrysomelini</taxon>
        <taxon>Phaedon</taxon>
    </lineage>
</organism>
<dbReference type="PANTHER" id="PTHR46601">
    <property type="entry name" value="ULP_PROTEASE DOMAIN-CONTAINING PROTEIN"/>
    <property type="match status" value="1"/>
</dbReference>
<accession>A0A9N9WZW2</accession>
<dbReference type="PANTHER" id="PTHR46601:SF2">
    <property type="entry name" value="UBIQUITIN-LIKE PROTEASE FAMILY PROFILE DOMAIN-CONTAINING PROTEIN"/>
    <property type="match status" value="1"/>
</dbReference>
<name>A0A9N9WZW2_PHACE</name>
<reference evidence="1" key="1">
    <citation type="submission" date="2022-01" db="EMBL/GenBank/DDBJ databases">
        <authorList>
            <person name="King R."/>
        </authorList>
    </citation>
    <scope>NUCLEOTIDE SEQUENCE</scope>
</reference>
<dbReference type="Proteomes" id="UP001153737">
    <property type="component" value="Chromosome 1"/>
</dbReference>
<sequence>MRPFWIVQPVVKARDTCLCLQHTNMSLLISKLNYLRIIDEKTPEILVKSYCCSGEYTMERCLERKCSDCKYKEIRTSDYDANEDTYYEKWVTKKEVFMIKGKEKQCQRTVKERVICKKEELVLLLKNTFDKFLLHIRNIKHQYRAIDEVKKKLSTYEILIHCDFSENYSCKYKEEVQSAHFGASKPQVTLHTVVIYYKNAENASVVPLSICTLSDSLRHDPSAICAHLKLAINEIKKYVPFVKTVHFLSDGPSTQYKNKKMFFLMVNYLADCLLVDKLRWHYSESGHGKGAPDGIGGFIKREADRRVAMGKDIPNFQSLVESLKDSKKVKIIALDSEELEKVDEIVPDNLLVFKGTMKIHEVCWSRKDKTVIQARHLSCLECDVDEDCHHYGLGHINVQYIGNDTTMTNTARLRYADVYSSDDSNASDYIPLSKYKEKYTQEFHEDMYVVVKLAGKKIIRHYVALIISIDESSEMTVKFMKKTGNHSFIFPDRDDISVIDKTDIQKILCNPKYKEKNDEYYFSKDLNSFSNLF</sequence>
<gene>
    <name evidence="1" type="ORF">PHAECO_LOCUS745</name>
</gene>
<protein>
    <submittedName>
        <fullName evidence="1">Uncharacterized protein</fullName>
    </submittedName>
</protein>
<evidence type="ECO:0000313" key="2">
    <source>
        <dbReference type="Proteomes" id="UP001153737"/>
    </source>
</evidence>
<dbReference type="EMBL" id="OU896707">
    <property type="protein sequence ID" value="CAG9813052.1"/>
    <property type="molecule type" value="Genomic_DNA"/>
</dbReference>
<evidence type="ECO:0000313" key="1">
    <source>
        <dbReference type="EMBL" id="CAG9813052.1"/>
    </source>
</evidence>
<dbReference type="AlphaFoldDB" id="A0A9N9WZW2"/>
<proteinExistence type="predicted"/>
<dbReference type="OrthoDB" id="6710353at2759"/>
<reference evidence="1" key="2">
    <citation type="submission" date="2022-10" db="EMBL/GenBank/DDBJ databases">
        <authorList>
            <consortium name="ENA_rothamsted_submissions"/>
            <consortium name="culmorum"/>
            <person name="King R."/>
        </authorList>
    </citation>
    <scope>NUCLEOTIDE SEQUENCE</scope>
</reference>
<keyword evidence="2" id="KW-1185">Reference proteome</keyword>